<dbReference type="EMBL" id="MT142981">
    <property type="protein sequence ID" value="QJA91347.1"/>
    <property type="molecule type" value="Genomic_DNA"/>
</dbReference>
<name>A0A6M3L8L7_9ZZZZ</name>
<organism evidence="2">
    <name type="scientific">viral metagenome</name>
    <dbReference type="NCBI Taxonomy" id="1070528"/>
    <lineage>
        <taxon>unclassified sequences</taxon>
        <taxon>metagenomes</taxon>
        <taxon>organismal metagenomes</taxon>
    </lineage>
</organism>
<sequence>MEFKLDKTDRLIINAAAKDADSQVLHCVHISKGRIEAANGFVLVERKIDYDGDDLLLDMCDIAKHKDSKALNAVVYTSDGDNIKAIGQDINIISKCEGTFPNTEALYPKAEPVFKISLSKDRLMEVLKCLGKDEEQIKLYFYGQREPVKIETISGDVKGMIMPMTANWEEEEESEKK</sequence>
<proteinExistence type="predicted"/>
<dbReference type="EMBL" id="MT141736">
    <property type="protein sequence ID" value="QJA69790.1"/>
    <property type="molecule type" value="Genomic_DNA"/>
</dbReference>
<accession>A0A6M3L8L7</accession>
<evidence type="ECO:0000313" key="2">
    <source>
        <dbReference type="EMBL" id="QJA91347.1"/>
    </source>
</evidence>
<evidence type="ECO:0000313" key="1">
    <source>
        <dbReference type="EMBL" id="QJA69790.1"/>
    </source>
</evidence>
<gene>
    <name evidence="1" type="ORF">MM415A04292_0006</name>
    <name evidence="2" type="ORF">MM415B03384_0003</name>
</gene>
<reference evidence="2" key="1">
    <citation type="submission" date="2020-03" db="EMBL/GenBank/DDBJ databases">
        <title>The deep terrestrial virosphere.</title>
        <authorList>
            <person name="Holmfeldt K."/>
            <person name="Nilsson E."/>
            <person name="Simone D."/>
            <person name="Lopez-Fernandez M."/>
            <person name="Wu X."/>
            <person name="de Brujin I."/>
            <person name="Lundin D."/>
            <person name="Andersson A."/>
            <person name="Bertilsson S."/>
            <person name="Dopson M."/>
        </authorList>
    </citation>
    <scope>NUCLEOTIDE SEQUENCE</scope>
    <source>
        <strain evidence="1">MM415A04292</strain>
        <strain evidence="2">MM415B03384</strain>
    </source>
</reference>
<protein>
    <submittedName>
        <fullName evidence="2">Uncharacterized protein</fullName>
    </submittedName>
</protein>
<dbReference type="AlphaFoldDB" id="A0A6M3L8L7"/>